<dbReference type="InterPro" id="IPR043130">
    <property type="entry name" value="CDP-OH_PTrfase_TM_dom"/>
</dbReference>
<dbReference type="GO" id="GO:0016020">
    <property type="term" value="C:membrane"/>
    <property type="evidence" value="ECO:0007669"/>
    <property type="project" value="InterPro"/>
</dbReference>
<comment type="similarity">
    <text evidence="3 13">Belongs to the CDP-alcohol phosphatidyltransferase class-I family.</text>
</comment>
<reference evidence="15 16" key="1">
    <citation type="journal article" date="2012" name="G3 (Bethesda)">
        <title>Pichia sorbitophila, an interspecies yeast hybrid reveals early steps of genome resolution following polyploidization.</title>
        <authorList>
            <person name="Leh Louis V."/>
            <person name="Despons L."/>
            <person name="Friedrich A."/>
            <person name="Martin T."/>
            <person name="Durrens P."/>
            <person name="Casaregola S."/>
            <person name="Neuveglise C."/>
            <person name="Fairhead C."/>
            <person name="Marck C."/>
            <person name="Cruz J.A."/>
            <person name="Straub M.L."/>
            <person name="Kugler V."/>
            <person name="Sacerdot C."/>
            <person name="Uzunov Z."/>
            <person name="Thierry A."/>
            <person name="Weiss S."/>
            <person name="Bleykasten C."/>
            <person name="De Montigny J."/>
            <person name="Jacques N."/>
            <person name="Jung P."/>
            <person name="Lemaire M."/>
            <person name="Mallet S."/>
            <person name="Morel G."/>
            <person name="Richard G.F."/>
            <person name="Sarkar A."/>
            <person name="Savel G."/>
            <person name="Schacherer J."/>
            <person name="Seret M.L."/>
            <person name="Talla E."/>
            <person name="Samson G."/>
            <person name="Jubin C."/>
            <person name="Poulain J."/>
            <person name="Vacherie B."/>
            <person name="Barbe V."/>
            <person name="Pelletier E."/>
            <person name="Sherman D.J."/>
            <person name="Westhof E."/>
            <person name="Weissenbach J."/>
            <person name="Baret P.V."/>
            <person name="Wincker P."/>
            <person name="Gaillardin C."/>
            <person name="Dujon B."/>
            <person name="Souciet J.L."/>
        </authorList>
    </citation>
    <scope>NUCLEOTIDE SEQUENCE [LARGE SCALE GENOMIC DNA]</scope>
    <source>
        <strain evidence="16">ATCC MYA-4447 / BCRC 22081 / CBS 7064 / NBRC 10061 / NRRL Y-12695</strain>
    </source>
</reference>
<feature type="transmembrane region" description="Helical" evidence="14">
    <location>
        <begin position="356"/>
        <end position="376"/>
    </location>
</feature>
<dbReference type="eggNOG" id="KOG2877">
    <property type="taxonomic scope" value="Eukaryota"/>
</dbReference>
<dbReference type="InterPro" id="IPR000462">
    <property type="entry name" value="CDP-OH_P_trans"/>
</dbReference>
<comment type="cofactor">
    <cofactor evidence="1">
        <name>Mg(2+)</name>
        <dbReference type="ChEBI" id="CHEBI:18420"/>
    </cofactor>
</comment>
<dbReference type="GO" id="GO:0004142">
    <property type="term" value="F:diacylglycerol cholinephosphotransferase activity"/>
    <property type="evidence" value="ECO:0007669"/>
    <property type="project" value="UniProtKB-EC"/>
</dbReference>
<feature type="transmembrane region" description="Helical" evidence="14">
    <location>
        <begin position="50"/>
        <end position="69"/>
    </location>
</feature>
<evidence type="ECO:0000256" key="12">
    <source>
        <dbReference type="ARBA" id="ARBA00051857"/>
    </source>
</evidence>
<feature type="transmembrane region" description="Helical" evidence="14">
    <location>
        <begin position="325"/>
        <end position="344"/>
    </location>
</feature>
<proteinExistence type="inferred from homology"/>
<comment type="pathway">
    <text evidence="10">Phospholipid metabolism; phosphatidylcholine biosynthesis; phosphatidylcholine from phosphocholine: step 2/2.</text>
</comment>
<keyword evidence="8" id="KW-0594">Phospholipid biosynthesis</keyword>
<dbReference type="Pfam" id="PF01066">
    <property type="entry name" value="CDP-OH_P_transf"/>
    <property type="match status" value="1"/>
</dbReference>
<accession>G8Y1R3</accession>
<dbReference type="OrthoDB" id="196717at2759"/>
<dbReference type="Gene3D" id="1.20.120.1760">
    <property type="match status" value="1"/>
</dbReference>
<comment type="catalytic activity">
    <reaction evidence="12">
        <text>CDP-N,N-dimethylethanolamine + a 1,2-diacyl-sn-glycerol = a 1,2-diacyl-sn-glycero-3-phospho-N,N-dimethylethanolamine + CMP + H(+)</text>
        <dbReference type="Rhea" id="RHEA:33775"/>
        <dbReference type="ChEBI" id="CHEBI:15378"/>
        <dbReference type="ChEBI" id="CHEBI:17815"/>
        <dbReference type="ChEBI" id="CHEBI:60377"/>
        <dbReference type="ChEBI" id="CHEBI:64572"/>
        <dbReference type="ChEBI" id="CHEBI:65117"/>
    </reaction>
    <physiologicalReaction direction="left-to-right" evidence="12">
        <dbReference type="Rhea" id="RHEA:33776"/>
    </physiologicalReaction>
</comment>
<keyword evidence="6 14" id="KW-1133">Transmembrane helix</keyword>
<keyword evidence="4 13" id="KW-0808">Transferase</keyword>
<dbReference type="EC" id="2.7.8.2" evidence="11"/>
<evidence type="ECO:0000256" key="9">
    <source>
        <dbReference type="ARBA" id="ARBA00023264"/>
    </source>
</evidence>
<dbReference type="GO" id="GO:0012505">
    <property type="term" value="C:endomembrane system"/>
    <property type="evidence" value="ECO:0007669"/>
    <property type="project" value="UniProtKB-SubCell"/>
</dbReference>
<keyword evidence="8" id="KW-0443">Lipid metabolism</keyword>
<evidence type="ECO:0000256" key="14">
    <source>
        <dbReference type="SAM" id="Phobius"/>
    </source>
</evidence>
<dbReference type="InterPro" id="IPR014472">
    <property type="entry name" value="CHOPT"/>
</dbReference>
<evidence type="ECO:0000256" key="13">
    <source>
        <dbReference type="RuleBase" id="RU003750"/>
    </source>
</evidence>
<dbReference type="FunCoup" id="G8Y1R3">
    <property type="interactions" value="997"/>
</dbReference>
<feature type="transmembrane region" description="Helical" evidence="14">
    <location>
        <begin position="221"/>
        <end position="243"/>
    </location>
</feature>
<evidence type="ECO:0000313" key="16">
    <source>
        <dbReference type="Proteomes" id="UP000005222"/>
    </source>
</evidence>
<dbReference type="HOGENOM" id="CLU_035066_5_2_1"/>
<sequence>MGLFIEQSSFSNLRLYKYSSEDHSVISKYVLKKWWNNFVKIFPLSMAPNVITLLGLVFILVDLAVVFYYDPQLNATSPRWCYFFYAFGLFMYQTFDGCDGCHARRTQQSGPLGELFDHSVDAINTTLSVIVFASVFKLGYSWLLLLAQFASLCNFYTSTWEEYHTHTLYLSQFSGPVEGILIIIALYVFTGVVGPDIWQSSFQLDLEIFGVNRPVEVPLNLLYQVFGLCALYFNIASAMGNVYKKYKKDIADSEKSKSEINQAYKGLLPFFAYYLSVVVYTWSFPTLVTDYGFPLVISIGLTMAFTVGRIILAHLTKTEFPMVQFPMFVPTIQLVVSKILIHVYSMEEQKVLDSVSWLGCGIVMGIHIIFVSEIIYEITTYLDIYALSIKHKKA</sequence>
<evidence type="ECO:0000256" key="5">
    <source>
        <dbReference type="ARBA" id="ARBA00022692"/>
    </source>
</evidence>
<evidence type="ECO:0000256" key="3">
    <source>
        <dbReference type="ARBA" id="ARBA00010441"/>
    </source>
</evidence>
<feature type="transmembrane region" description="Helical" evidence="14">
    <location>
        <begin position="168"/>
        <end position="189"/>
    </location>
</feature>
<dbReference type="PIRSF" id="PIRSF015665">
    <property type="entry name" value="CHOPT"/>
    <property type="match status" value="1"/>
</dbReference>
<dbReference type="Proteomes" id="UP000005222">
    <property type="component" value="Chromosome N"/>
</dbReference>
<dbReference type="EMBL" id="FO082046">
    <property type="protein sequence ID" value="CCE86766.1"/>
    <property type="molecule type" value="Genomic_DNA"/>
</dbReference>
<feature type="transmembrane region" description="Helical" evidence="14">
    <location>
        <begin position="291"/>
        <end position="313"/>
    </location>
</feature>
<dbReference type="PANTHER" id="PTHR10414">
    <property type="entry name" value="ETHANOLAMINEPHOSPHOTRANSFERASE"/>
    <property type="match status" value="1"/>
</dbReference>
<dbReference type="STRING" id="559304.G8Y1R3"/>
<dbReference type="AlphaFoldDB" id="G8Y1R3"/>
<gene>
    <name evidence="15" type="primary">Piso0_005276</name>
    <name evidence="15" type="ORF">GNLVRS01_PISO0N11585g</name>
</gene>
<evidence type="ECO:0000256" key="11">
    <source>
        <dbReference type="ARBA" id="ARBA00038987"/>
    </source>
</evidence>
<evidence type="ECO:0000256" key="6">
    <source>
        <dbReference type="ARBA" id="ARBA00022989"/>
    </source>
</evidence>
<evidence type="ECO:0000256" key="10">
    <source>
        <dbReference type="ARBA" id="ARBA00037890"/>
    </source>
</evidence>
<keyword evidence="5 14" id="KW-0812">Transmembrane</keyword>
<name>G8Y1R3_PICSO</name>
<evidence type="ECO:0000256" key="1">
    <source>
        <dbReference type="ARBA" id="ARBA00001946"/>
    </source>
</evidence>
<dbReference type="PANTHER" id="PTHR10414:SF37">
    <property type="entry name" value="BB IN A BOXCAR, ISOFORM C"/>
    <property type="match status" value="1"/>
</dbReference>
<dbReference type="OMA" id="QNMGQGW"/>
<dbReference type="FunFam" id="1.20.120.1760:FF:000012">
    <property type="entry name" value="sn-1,2-diacylglycerol cholinephosphotransferase"/>
    <property type="match status" value="1"/>
</dbReference>
<feature type="transmembrane region" description="Helical" evidence="14">
    <location>
        <begin position="264"/>
        <end position="285"/>
    </location>
</feature>
<evidence type="ECO:0000256" key="8">
    <source>
        <dbReference type="ARBA" id="ARBA00023209"/>
    </source>
</evidence>
<evidence type="ECO:0000313" key="15">
    <source>
        <dbReference type="EMBL" id="CCE86766.1"/>
    </source>
</evidence>
<evidence type="ECO:0000256" key="7">
    <source>
        <dbReference type="ARBA" id="ARBA00023136"/>
    </source>
</evidence>
<evidence type="ECO:0000256" key="2">
    <source>
        <dbReference type="ARBA" id="ARBA00004127"/>
    </source>
</evidence>
<keyword evidence="16" id="KW-1185">Reference proteome</keyword>
<keyword evidence="7 14" id="KW-0472">Membrane</keyword>
<dbReference type="PROSITE" id="PS00379">
    <property type="entry name" value="CDP_ALCOHOL_P_TRANSF"/>
    <property type="match status" value="1"/>
</dbReference>
<organism evidence="15 16">
    <name type="scientific">Pichia sorbitophila (strain ATCC MYA-4447 / BCRC 22081 / CBS 7064 / NBRC 10061 / NRRL Y-12695)</name>
    <name type="common">Hybrid yeast</name>
    <dbReference type="NCBI Taxonomy" id="559304"/>
    <lineage>
        <taxon>Eukaryota</taxon>
        <taxon>Fungi</taxon>
        <taxon>Dikarya</taxon>
        <taxon>Ascomycota</taxon>
        <taxon>Saccharomycotina</taxon>
        <taxon>Pichiomycetes</taxon>
        <taxon>Debaryomycetaceae</taxon>
        <taxon>Millerozyma</taxon>
    </lineage>
</organism>
<keyword evidence="9" id="KW-1208">Phospholipid metabolism</keyword>
<keyword evidence="8" id="KW-0444">Lipid biosynthesis</keyword>
<protein>
    <recommendedName>
        <fullName evidence="11">diacylglycerol cholinephosphotransferase</fullName>
        <ecNumber evidence="11">2.7.8.2</ecNumber>
    </recommendedName>
</protein>
<comment type="subcellular location">
    <subcellularLocation>
        <location evidence="2">Endomembrane system</location>
        <topology evidence="2">Multi-pass membrane protein</topology>
    </subcellularLocation>
</comment>
<evidence type="ECO:0000256" key="4">
    <source>
        <dbReference type="ARBA" id="ARBA00022679"/>
    </source>
</evidence>
<dbReference type="InterPro" id="IPR048254">
    <property type="entry name" value="CDP_ALCOHOL_P_TRANSF_CS"/>
</dbReference>
<dbReference type="InParanoid" id="G8Y1R3"/>